<name>A0A8H6HS79_9AGAR</name>
<dbReference type="AlphaFoldDB" id="A0A8H6HS79"/>
<sequence length="245" mass="26878">MPEQDRVFEIINEKKAWQHKIMALWAVPGHPLHLAASIQVTKREDILPLPPLLCCQTSGLACKLAGFPSSTKAPAFIFFEMSGGLPLGPAVPPPARLFLRLIPLDLANLNNGGFVRLPNGAEGPRAPGHTVITLIPLPPPPPPPPRHPIPRLPAPARLITMGRNFGKGPTILPWAMFIIFAAVVADNYHYHSHGQDNRIFEATLLVAGVALLAFIAYVLSNLYECICKEHAHKMFTVSMYEYEPT</sequence>
<proteinExistence type="predicted"/>
<keyword evidence="1" id="KW-0472">Membrane</keyword>
<keyword evidence="1" id="KW-0812">Transmembrane</keyword>
<protein>
    <submittedName>
        <fullName evidence="2">Uncharacterized protein</fullName>
    </submittedName>
</protein>
<gene>
    <name evidence="2" type="ORF">DFP72DRAFT_851369</name>
</gene>
<keyword evidence="1" id="KW-1133">Transmembrane helix</keyword>
<evidence type="ECO:0000313" key="2">
    <source>
        <dbReference type="EMBL" id="KAF6750841.1"/>
    </source>
</evidence>
<comment type="caution">
    <text evidence="2">The sequence shown here is derived from an EMBL/GenBank/DDBJ whole genome shotgun (WGS) entry which is preliminary data.</text>
</comment>
<evidence type="ECO:0000256" key="1">
    <source>
        <dbReference type="SAM" id="Phobius"/>
    </source>
</evidence>
<organism evidence="2 3">
    <name type="scientific">Ephemerocybe angulata</name>
    <dbReference type="NCBI Taxonomy" id="980116"/>
    <lineage>
        <taxon>Eukaryota</taxon>
        <taxon>Fungi</taxon>
        <taxon>Dikarya</taxon>
        <taxon>Basidiomycota</taxon>
        <taxon>Agaricomycotina</taxon>
        <taxon>Agaricomycetes</taxon>
        <taxon>Agaricomycetidae</taxon>
        <taxon>Agaricales</taxon>
        <taxon>Agaricineae</taxon>
        <taxon>Psathyrellaceae</taxon>
        <taxon>Ephemerocybe</taxon>
    </lineage>
</organism>
<feature type="transmembrane region" description="Helical" evidence="1">
    <location>
        <begin position="202"/>
        <end position="223"/>
    </location>
</feature>
<accession>A0A8H6HS79</accession>
<dbReference type="Proteomes" id="UP000521943">
    <property type="component" value="Unassembled WGS sequence"/>
</dbReference>
<keyword evidence="3" id="KW-1185">Reference proteome</keyword>
<feature type="transmembrane region" description="Helical" evidence="1">
    <location>
        <begin position="171"/>
        <end position="190"/>
    </location>
</feature>
<reference evidence="2 3" key="1">
    <citation type="submission" date="2020-07" db="EMBL/GenBank/DDBJ databases">
        <title>Comparative genomics of pyrophilous fungi reveals a link between fire events and developmental genes.</title>
        <authorList>
            <consortium name="DOE Joint Genome Institute"/>
            <person name="Steindorff A.S."/>
            <person name="Carver A."/>
            <person name="Calhoun S."/>
            <person name="Stillman K."/>
            <person name="Liu H."/>
            <person name="Lipzen A."/>
            <person name="Pangilinan J."/>
            <person name="Labutti K."/>
            <person name="Bruns T.D."/>
            <person name="Grigoriev I.V."/>
        </authorList>
    </citation>
    <scope>NUCLEOTIDE SEQUENCE [LARGE SCALE GENOMIC DNA]</scope>
    <source>
        <strain evidence="2 3">CBS 144469</strain>
    </source>
</reference>
<evidence type="ECO:0000313" key="3">
    <source>
        <dbReference type="Proteomes" id="UP000521943"/>
    </source>
</evidence>
<dbReference type="EMBL" id="JACGCI010000054">
    <property type="protein sequence ID" value="KAF6750841.1"/>
    <property type="molecule type" value="Genomic_DNA"/>
</dbReference>